<protein>
    <submittedName>
        <fullName evidence="3">Uncharacterized protein</fullName>
    </submittedName>
</protein>
<dbReference type="Pfam" id="PF11374">
    <property type="entry name" value="DUF3176"/>
    <property type="match status" value="1"/>
</dbReference>
<evidence type="ECO:0000313" key="3">
    <source>
        <dbReference type="EMBL" id="ELA29803.1"/>
    </source>
</evidence>
<gene>
    <name evidence="3" type="ORF">CGGC5_9787</name>
</gene>
<dbReference type="STRING" id="1213859.L2FVN8"/>
<organism evidence="3">
    <name type="scientific">Colletotrichum fructicola (strain Nara gc5)</name>
    <name type="common">Anthracnose fungus</name>
    <name type="synonym">Colletotrichum gloeosporioides (strain Nara gc5)</name>
    <dbReference type="NCBI Taxonomy" id="1213859"/>
    <lineage>
        <taxon>Eukaryota</taxon>
        <taxon>Fungi</taxon>
        <taxon>Dikarya</taxon>
        <taxon>Ascomycota</taxon>
        <taxon>Pezizomycotina</taxon>
        <taxon>Sordariomycetes</taxon>
        <taxon>Hypocreomycetidae</taxon>
        <taxon>Glomerellales</taxon>
        <taxon>Glomerellaceae</taxon>
        <taxon>Colletotrichum</taxon>
        <taxon>Colletotrichum gloeosporioides species complex</taxon>
    </lineage>
</organism>
<reference evidence="3" key="1">
    <citation type="submission" date="2012-08" db="EMBL/GenBank/DDBJ databases">
        <title>Genome analysis of Colletotrichum orbiculare and Colletotrichum fructicola.</title>
        <authorList>
            <person name="Gan P.H.P."/>
            <person name="Ikeda K."/>
            <person name="Irieda H."/>
            <person name="Narusaka M."/>
            <person name="O'Connell R.J."/>
            <person name="Narusaka Y."/>
            <person name="Takano Y."/>
            <person name="Kubo Y."/>
            <person name="Shirasu K."/>
        </authorList>
    </citation>
    <scope>NUCLEOTIDE SEQUENCE</scope>
    <source>
        <strain evidence="3">Nara gc5</strain>
    </source>
</reference>
<feature type="compositionally biased region" description="Polar residues" evidence="1">
    <location>
        <begin position="26"/>
        <end position="49"/>
    </location>
</feature>
<feature type="transmembrane region" description="Helical" evidence="2">
    <location>
        <begin position="62"/>
        <end position="84"/>
    </location>
</feature>
<dbReference type="EMBL" id="KB020829">
    <property type="protein sequence ID" value="ELA29803.1"/>
    <property type="molecule type" value="Genomic_DNA"/>
</dbReference>
<keyword evidence="2" id="KW-0472">Membrane</keyword>
<name>L2FVN8_COLFN</name>
<keyword evidence="2" id="KW-0812">Transmembrane</keyword>
<dbReference type="InterPro" id="IPR021514">
    <property type="entry name" value="DUF3176"/>
</dbReference>
<evidence type="ECO:0000256" key="2">
    <source>
        <dbReference type="SAM" id="Phobius"/>
    </source>
</evidence>
<dbReference type="PANTHER" id="PTHR35394">
    <property type="entry name" value="DUF3176 DOMAIN-CONTAINING PROTEIN"/>
    <property type="match status" value="1"/>
</dbReference>
<keyword evidence="2" id="KW-1133">Transmembrane helix</keyword>
<feature type="region of interest" description="Disordered" evidence="1">
    <location>
        <begin position="1"/>
        <end position="50"/>
    </location>
</feature>
<feature type="transmembrane region" description="Helical" evidence="2">
    <location>
        <begin position="599"/>
        <end position="623"/>
    </location>
</feature>
<dbReference type="AlphaFoldDB" id="L2FVN8"/>
<dbReference type="PANTHER" id="PTHR35394:SF5">
    <property type="entry name" value="DUF3176 DOMAIN-CONTAINING PROTEIN"/>
    <property type="match status" value="1"/>
</dbReference>
<evidence type="ECO:0000256" key="1">
    <source>
        <dbReference type="SAM" id="MobiDB-lite"/>
    </source>
</evidence>
<dbReference type="HOGENOM" id="CLU_015092_1_1_1"/>
<proteinExistence type="predicted"/>
<feature type="transmembrane region" description="Helical" evidence="2">
    <location>
        <begin position="96"/>
        <end position="118"/>
    </location>
</feature>
<sequence length="684" mass="74865">MQPSTAAHYVPVHDRDVRENDEESNTETNFPSQDPTQQADETQKENSINPPKRHSVLLCWRWEALALVLAVASVVTMIVIPALYHEAPEAEWPFSININTVIALLTTLMRATMLVAVAEVIGQMKWRFFDDQQRPLSYLQRFDHASRGVLGSIKIIWVARSSIVTVVAALVMVTSVAVGPFTQQAVSTVSCSRVVPGVKASLPVSHYVPAGRGSVPRVSAGRWDVAMDMKGAMINGLVNPTSNDNRVQAVCETGNCTFPSSSTGVTHSSIGMCSSCFDTTSFISAQGSTGNTTAFGSTNYTLPNNQSLNYIDRIWFTANTTNLDWAEQSFPEGFAALAKIAFANVTTLSFTQAPCSKAGNGTILCPRPVRDFLVPNDQTRKDEVDVMAVSCVLYPCLRSYHAEVTRGTLVERIVSTEPAVQNMVEARSNLNDKDKSPDGSMATTYGNFTGLQIPCFVEGVEYDLNNISQVPHADMTSFNINGSDYQVPETCLYKVGGTYALALRNFLATDLLQGYCWFPSSAGGVPICQTQWWLAPLYHNLTATFDSVSDSFEQLAAAITTQFRITGTSNETFSLTGYKEAVIGSVLGTTVCTRFDWQWVLLPITLVFATAILLTVAVAQSWIDPAIPVWKTSILPILFYNKVDSSHNEGMPTLDLDELQKVAVTTKAKFQTRPSARIEGDFME</sequence>
<feature type="transmembrane region" description="Helical" evidence="2">
    <location>
        <begin position="157"/>
        <end position="181"/>
    </location>
</feature>
<accession>L2FVN8</accession>